<comment type="cofactor">
    <cofactor evidence="1">
        <name>[4Fe-4S] cluster</name>
        <dbReference type="ChEBI" id="CHEBI:49883"/>
    </cofactor>
</comment>
<dbReference type="GO" id="GO:0046872">
    <property type="term" value="F:metal ion binding"/>
    <property type="evidence" value="ECO:0007669"/>
    <property type="project" value="UniProtKB-KW"/>
</dbReference>
<dbReference type="InterPro" id="IPR044811">
    <property type="entry name" value="DME/ROS1"/>
</dbReference>
<feature type="compositionally biased region" description="Basic and acidic residues" evidence="10">
    <location>
        <begin position="748"/>
        <end position="773"/>
    </location>
</feature>
<keyword evidence="6" id="KW-0408">Iron</keyword>
<dbReference type="InterPro" id="IPR028925">
    <property type="entry name" value="RRM_DME"/>
</dbReference>
<name>A0A6D2L314_9BRAS</name>
<evidence type="ECO:0000313" key="13">
    <source>
        <dbReference type="Proteomes" id="UP000467841"/>
    </source>
</evidence>
<dbReference type="Gene3D" id="1.10.1670.10">
    <property type="entry name" value="Helix-hairpin-Helix base-excision DNA repair enzymes (C-terminal)"/>
    <property type="match status" value="1"/>
</dbReference>
<feature type="region of interest" description="Disordered" evidence="10">
    <location>
        <begin position="995"/>
        <end position="1022"/>
    </location>
</feature>
<accession>A0A6D2L314</accession>
<feature type="compositionally biased region" description="Low complexity" evidence="10">
    <location>
        <begin position="232"/>
        <end position="261"/>
    </location>
</feature>
<dbReference type="GO" id="GO:0005634">
    <property type="term" value="C:nucleus"/>
    <property type="evidence" value="ECO:0007669"/>
    <property type="project" value="UniProtKB-SubCell"/>
</dbReference>
<gene>
    <name evidence="12" type="ORF">MERR_LOCUS47247</name>
</gene>
<comment type="subcellular location">
    <subcellularLocation>
        <location evidence="2">Nucleus</location>
    </subcellularLocation>
</comment>
<keyword evidence="5" id="KW-0479">Metal-binding</keyword>
<feature type="compositionally biased region" description="Low complexity" evidence="10">
    <location>
        <begin position="1001"/>
        <end position="1014"/>
    </location>
</feature>
<organism evidence="12 13">
    <name type="scientific">Microthlaspi erraticum</name>
    <dbReference type="NCBI Taxonomy" id="1685480"/>
    <lineage>
        <taxon>Eukaryota</taxon>
        <taxon>Viridiplantae</taxon>
        <taxon>Streptophyta</taxon>
        <taxon>Embryophyta</taxon>
        <taxon>Tracheophyta</taxon>
        <taxon>Spermatophyta</taxon>
        <taxon>Magnoliopsida</taxon>
        <taxon>eudicotyledons</taxon>
        <taxon>Gunneridae</taxon>
        <taxon>Pentapetalae</taxon>
        <taxon>rosids</taxon>
        <taxon>malvids</taxon>
        <taxon>Brassicales</taxon>
        <taxon>Brassicaceae</taxon>
        <taxon>Coluteocarpeae</taxon>
        <taxon>Microthlaspi</taxon>
    </lineage>
</organism>
<dbReference type="PANTHER" id="PTHR46213">
    <property type="entry name" value="TRANSCRIPTIONAL ACTIVATOR DEMETER"/>
    <property type="match status" value="1"/>
</dbReference>
<dbReference type="Proteomes" id="UP000467841">
    <property type="component" value="Unassembled WGS sequence"/>
</dbReference>
<dbReference type="GO" id="GO:0006284">
    <property type="term" value="P:base-excision repair"/>
    <property type="evidence" value="ECO:0007669"/>
    <property type="project" value="InterPro"/>
</dbReference>
<keyword evidence="8" id="KW-0238">DNA-binding</keyword>
<comment type="similarity">
    <text evidence="3">Belongs to the DNA glycosylase family. DEMETER subfamily.</text>
</comment>
<dbReference type="GO" id="GO:0003906">
    <property type="term" value="F:DNA-(apurinic or apyrimidinic site) endonuclease activity"/>
    <property type="evidence" value="ECO:0007669"/>
    <property type="project" value="UniProtKB-ARBA"/>
</dbReference>
<feature type="domain" description="HhH-GPD" evidence="11">
    <location>
        <begin position="769"/>
        <end position="931"/>
    </location>
</feature>
<evidence type="ECO:0000256" key="2">
    <source>
        <dbReference type="ARBA" id="ARBA00004123"/>
    </source>
</evidence>
<evidence type="ECO:0000256" key="4">
    <source>
        <dbReference type="ARBA" id="ARBA00022485"/>
    </source>
</evidence>
<dbReference type="SMART" id="SM00525">
    <property type="entry name" value="FES"/>
    <property type="match status" value="1"/>
</dbReference>
<dbReference type="InterPro" id="IPR028924">
    <property type="entry name" value="Perm-CXXC"/>
</dbReference>
<keyword evidence="7" id="KW-0411">Iron-sulfur</keyword>
<dbReference type="InterPro" id="IPR003651">
    <property type="entry name" value="Endonuclease3_FeS-loop_motif"/>
</dbReference>
<sequence length="1284" mass="145800">MESEVRERDDRVQVRPEIHFVPCLPQEQSIFHDMQYNHQPDSDRRRLSLGNSLGLSCTQLLAQVDTFGTSSSVGATSIPSYAADSQMSMDSWVNSSKMESNLWTLSPESSPGTIKDIVGEGTMEKPQCDVLLTPQKFICDLNHTPEEMVRTRSQKNKPELSPITLDTPGKRLPEPPHATTKKSLPETGSPAAEEKERKRARDDDDKTKLKTPQQTQKRKKIRGKVAGDGYTNKSASKPAVKKASATPTPTPPASAETNPEANGIHVRPKRSCKRILTFNTDVEEEEEEEEEEYSGLTFTSDGRIGISSGGKILQVLDDIPERRLQSWTRSETTNDQSVTGSESLSMSEKKFLIQFQNIQRKRRSSIVTEPHNLLSEMKPSVFRKKRSNRDAIASKLNARVLHLKWRRHSATGPSDEELWERKISIDNVTELFNELDITRDSSCLPHSKETALVLHQETCKKQKALYMKDGSIIPYPDEKNYQTKVELDEESTRVWKLLMVSIDSEGVDGTDEDKQKWWEEERKMFHEHANTFISRMRLVQGDRRFSPWKGSVVDSVVGVFLTQNVADHTSSSAFMDIAAEFPVIFNSIKGSCHEDLGSSVTDENLDSGNAAATPRTHNQTCFVIDEIDDDGVDAVCSQESSKSSDSSICSTNQSKKMLLDPPTNSFEAHFQQGNSMNLNEVPIEVESCDEFRNNVDEGSQIQQQEQKKTIIQSQHEEPKTRTDQHTNLNKKKPAKKSKTKNKAKKSKPKDSFDWDSLRREAESSGRKRERTERTMDAVDWDALRCTDVKKIADLIRKRGMHDMLSHRIKDFLNRMVQDHGEINLEWLRDVPPDKAKEYLLRINGLGLKSVECVRLLSLHQTAFPVDTNVGRIAVRLGWVPLQPLPDELQMHLLDLYPVLESVQKYLWPRLCKLDQKTLYELHYHMITFGKVFCTKKKPNCKACPMKAECRHYASARTSAQLALPEAEEEVTIHKRRPKHESVVVNFQQSLFLTRGKEQEEGQSSQGCEPIIEEPTTPEPPECPDIEDCHWNNENEISRDPWENKDVIPTIILGNKKNGISTIFEVGTSKDLVVLNTQTASIPRHKLKNKEKLRTEHLVYELPDSHPILRGFKRRDPDDMFSYLFAIWSPGETANSIQLPKQRCVSQEGDILCHEKNCFPCNNRREVNSQTVRGTILIPCRTAMGGRFPLNGTYFQTNEVFADHGSSVKPIYVPRESIGSLRRAIVYFGSSASACFGGLSVEAIQYGFWTGYVCVRGFDRKTRKSKALVKRLHSPPSKKKESDYE</sequence>
<dbReference type="SUPFAM" id="SSF48150">
    <property type="entry name" value="DNA-glycosylase"/>
    <property type="match status" value="1"/>
</dbReference>
<reference evidence="12" key="1">
    <citation type="submission" date="2020-01" db="EMBL/GenBank/DDBJ databases">
        <authorList>
            <person name="Mishra B."/>
        </authorList>
    </citation>
    <scope>NUCLEOTIDE SEQUENCE [LARGE SCALE GENOMIC DNA]</scope>
</reference>
<dbReference type="GO" id="GO:0035514">
    <property type="term" value="F:DNA demethylase activity"/>
    <property type="evidence" value="ECO:0007669"/>
    <property type="project" value="InterPro"/>
</dbReference>
<feature type="compositionally biased region" description="Low complexity" evidence="10">
    <location>
        <begin position="699"/>
        <end position="713"/>
    </location>
</feature>
<evidence type="ECO:0000313" key="12">
    <source>
        <dbReference type="EMBL" id="CAA7060011.1"/>
    </source>
</evidence>
<dbReference type="OrthoDB" id="5607at2759"/>
<dbReference type="SMART" id="SM00478">
    <property type="entry name" value="ENDO3c"/>
    <property type="match status" value="1"/>
</dbReference>
<dbReference type="GO" id="GO:0051539">
    <property type="term" value="F:4 iron, 4 sulfur cluster binding"/>
    <property type="evidence" value="ECO:0007669"/>
    <property type="project" value="UniProtKB-KW"/>
</dbReference>
<keyword evidence="4" id="KW-0004">4Fe-4S</keyword>
<dbReference type="InterPro" id="IPR003265">
    <property type="entry name" value="HhH-GPD_domain"/>
</dbReference>
<keyword evidence="13" id="KW-1185">Reference proteome</keyword>
<dbReference type="FunFam" id="1.10.1670.10:FF:000004">
    <property type="entry name" value="DNA glycosylase/AP lyase ROS1"/>
    <property type="match status" value="1"/>
</dbReference>
<evidence type="ECO:0000256" key="9">
    <source>
        <dbReference type="ARBA" id="ARBA00023242"/>
    </source>
</evidence>
<dbReference type="EMBL" id="CACVBM020001806">
    <property type="protein sequence ID" value="CAA7060011.1"/>
    <property type="molecule type" value="Genomic_DNA"/>
</dbReference>
<dbReference type="GO" id="GO:0019104">
    <property type="term" value="F:DNA N-glycosylase activity"/>
    <property type="evidence" value="ECO:0007669"/>
    <property type="project" value="InterPro"/>
</dbReference>
<dbReference type="InterPro" id="IPR023170">
    <property type="entry name" value="HhH_base_excis_C"/>
</dbReference>
<feature type="compositionally biased region" description="Basic and acidic residues" evidence="10">
    <location>
        <begin position="714"/>
        <end position="724"/>
    </location>
</feature>
<keyword evidence="9" id="KW-0539">Nucleus</keyword>
<dbReference type="GO" id="GO:0141166">
    <property type="term" value="P:chromosomal 5-methylcytosine DNA demethylation pathway"/>
    <property type="evidence" value="ECO:0007669"/>
    <property type="project" value="InterPro"/>
</dbReference>
<evidence type="ECO:0000259" key="11">
    <source>
        <dbReference type="SMART" id="SM00478"/>
    </source>
</evidence>
<feature type="region of interest" description="Disordered" evidence="10">
    <location>
        <begin position="148"/>
        <end position="265"/>
    </location>
</feature>
<dbReference type="InterPro" id="IPR011257">
    <property type="entry name" value="DNA_glycosylase"/>
</dbReference>
<dbReference type="GO" id="GO:0003677">
    <property type="term" value="F:DNA binding"/>
    <property type="evidence" value="ECO:0007669"/>
    <property type="project" value="UniProtKB-KW"/>
</dbReference>
<evidence type="ECO:0000256" key="5">
    <source>
        <dbReference type="ARBA" id="ARBA00022723"/>
    </source>
</evidence>
<evidence type="ECO:0000256" key="3">
    <source>
        <dbReference type="ARBA" id="ARBA00005646"/>
    </source>
</evidence>
<dbReference type="Pfam" id="PF15628">
    <property type="entry name" value="RRM_DME"/>
    <property type="match status" value="1"/>
</dbReference>
<evidence type="ECO:0000256" key="7">
    <source>
        <dbReference type="ARBA" id="ARBA00023014"/>
    </source>
</evidence>
<feature type="compositionally biased region" description="Basic and acidic residues" evidence="10">
    <location>
        <begin position="192"/>
        <end position="208"/>
    </location>
</feature>
<evidence type="ECO:0000256" key="1">
    <source>
        <dbReference type="ARBA" id="ARBA00001966"/>
    </source>
</evidence>
<feature type="region of interest" description="Disordered" evidence="10">
    <location>
        <begin position="696"/>
        <end position="773"/>
    </location>
</feature>
<evidence type="ECO:0000256" key="10">
    <source>
        <dbReference type="SAM" id="MobiDB-lite"/>
    </source>
</evidence>
<dbReference type="PANTHER" id="PTHR46213:SF13">
    <property type="entry name" value="DEMETER-LIKE PROTEIN 2-RELATED"/>
    <property type="match status" value="1"/>
</dbReference>
<feature type="compositionally biased region" description="Basic residues" evidence="10">
    <location>
        <begin position="728"/>
        <end position="747"/>
    </location>
</feature>
<evidence type="ECO:0000256" key="8">
    <source>
        <dbReference type="ARBA" id="ARBA00023125"/>
    </source>
</evidence>
<protein>
    <recommendedName>
        <fullName evidence="11">HhH-GPD domain-containing protein</fullName>
    </recommendedName>
</protein>
<comment type="caution">
    <text evidence="12">The sequence shown here is derived from an EMBL/GenBank/DDBJ whole genome shotgun (WGS) entry which is preliminary data.</text>
</comment>
<dbReference type="Pfam" id="PF15629">
    <property type="entry name" value="Perm-CXXC"/>
    <property type="match status" value="1"/>
</dbReference>
<evidence type="ECO:0000256" key="6">
    <source>
        <dbReference type="ARBA" id="ARBA00023004"/>
    </source>
</evidence>
<proteinExistence type="inferred from homology"/>